<keyword evidence="2" id="KW-0255">Endonuclease</keyword>
<dbReference type="AlphaFoldDB" id="A0A5N5W0A9"/>
<keyword evidence="2" id="KW-0540">Nuclease</keyword>
<dbReference type="OrthoDB" id="3732358at2"/>
<evidence type="ECO:0000313" key="3">
    <source>
        <dbReference type="Proteomes" id="UP000327000"/>
    </source>
</evidence>
<comment type="caution">
    <text evidence="2">The sequence shown here is derived from an EMBL/GenBank/DDBJ whole genome shotgun (WGS) entry which is preliminary data.</text>
</comment>
<reference evidence="2 3" key="1">
    <citation type="journal article" date="2019" name="Microb. Cell Fact.">
        <title>Exploring novel herbicidin analogues by transcriptional regulator overexpression and MS/MS molecular networking.</title>
        <authorList>
            <person name="Shi Y."/>
            <person name="Gu R."/>
            <person name="Li Y."/>
            <person name="Wang X."/>
            <person name="Ren W."/>
            <person name="Li X."/>
            <person name="Wang L."/>
            <person name="Xie Y."/>
            <person name="Hong B."/>
        </authorList>
    </citation>
    <scope>NUCLEOTIDE SEQUENCE [LARGE SCALE GENOMIC DNA]</scope>
    <source>
        <strain evidence="2 3">US-43</strain>
    </source>
</reference>
<dbReference type="InterPro" id="IPR044925">
    <property type="entry name" value="His-Me_finger_sf"/>
</dbReference>
<dbReference type="Gene3D" id="3.90.75.10">
    <property type="entry name" value="Homing Intron 3 (I-ppo) Encoded Endonuclease, Chain A"/>
    <property type="match status" value="1"/>
</dbReference>
<dbReference type="GO" id="GO:0004519">
    <property type="term" value="F:endonuclease activity"/>
    <property type="evidence" value="ECO:0007669"/>
    <property type="project" value="UniProtKB-KW"/>
</dbReference>
<dbReference type="RefSeq" id="WP_152265759.1">
    <property type="nucleotide sequence ID" value="NZ_VOKX01000117.1"/>
</dbReference>
<evidence type="ECO:0000259" key="1">
    <source>
        <dbReference type="Pfam" id="PF13392"/>
    </source>
</evidence>
<keyword evidence="2" id="KW-0378">Hydrolase</keyword>
<protein>
    <submittedName>
        <fullName evidence="2">HNH endonuclease</fullName>
    </submittedName>
</protein>
<proteinExistence type="predicted"/>
<dbReference type="SUPFAM" id="SSF54060">
    <property type="entry name" value="His-Me finger endonucleases"/>
    <property type="match status" value="1"/>
</dbReference>
<dbReference type="InterPro" id="IPR044930">
    <property type="entry name" value="Homing_endonuclease_His-Me"/>
</dbReference>
<name>A0A5N5W0A9_STRMB</name>
<dbReference type="Proteomes" id="UP000327000">
    <property type="component" value="Unassembled WGS sequence"/>
</dbReference>
<keyword evidence="3" id="KW-1185">Reference proteome</keyword>
<dbReference type="InterPro" id="IPR003615">
    <property type="entry name" value="HNH_nuc"/>
</dbReference>
<gene>
    <name evidence="2" type="ORF">FRZ00_30815</name>
</gene>
<organism evidence="2 3">
    <name type="scientific">Streptomyces mobaraensis</name>
    <name type="common">Streptoverticillium mobaraense</name>
    <dbReference type="NCBI Taxonomy" id="35621"/>
    <lineage>
        <taxon>Bacteria</taxon>
        <taxon>Bacillati</taxon>
        <taxon>Actinomycetota</taxon>
        <taxon>Actinomycetes</taxon>
        <taxon>Kitasatosporales</taxon>
        <taxon>Streptomycetaceae</taxon>
        <taxon>Streptomyces</taxon>
    </lineage>
</organism>
<dbReference type="EMBL" id="VOKX01000117">
    <property type="protein sequence ID" value="KAB7834057.1"/>
    <property type="molecule type" value="Genomic_DNA"/>
</dbReference>
<accession>A0A5N5W0A9</accession>
<sequence length="143" mass="16368">MARGWAERFLDRIGESSKGCWQWSGPLDRDGYGRVWHNGRNALAHRVAYEMLRGPIPAGLELDHLCRNRACVNPHHLDAVPHRTNVLRGTSCAARRARQTHCLRGHEFTEDTTYRAPNGTRKCRVCGRERSRRRRQGVTRASA</sequence>
<evidence type="ECO:0000313" key="2">
    <source>
        <dbReference type="EMBL" id="KAB7834057.1"/>
    </source>
</evidence>
<feature type="domain" description="HNH nuclease" evidence="1">
    <location>
        <begin position="43"/>
        <end position="86"/>
    </location>
</feature>
<dbReference type="Pfam" id="PF13392">
    <property type="entry name" value="HNH_3"/>
    <property type="match status" value="1"/>
</dbReference>